<proteinExistence type="inferred from homology"/>
<evidence type="ECO:0000256" key="3">
    <source>
        <dbReference type="ARBA" id="ARBA00022840"/>
    </source>
</evidence>
<dbReference type="CDD" id="cd02022">
    <property type="entry name" value="DPCK"/>
    <property type="match status" value="1"/>
</dbReference>
<protein>
    <recommendedName>
        <fullName evidence="5 6">Dephospho-CoA kinase</fullName>
        <ecNumber evidence="5 6">2.7.1.24</ecNumber>
    </recommendedName>
    <alternativeName>
        <fullName evidence="5">Dephosphocoenzyme A kinase</fullName>
    </alternativeName>
</protein>
<dbReference type="PROSITE" id="PS51219">
    <property type="entry name" value="DPCK"/>
    <property type="match status" value="1"/>
</dbReference>
<gene>
    <name evidence="5" type="primary">coaE</name>
    <name evidence="7" type="ORF">ENK01_03760</name>
</gene>
<evidence type="ECO:0000256" key="6">
    <source>
        <dbReference type="NCBIfam" id="TIGR00152"/>
    </source>
</evidence>
<evidence type="ECO:0000256" key="4">
    <source>
        <dbReference type="ARBA" id="ARBA00022993"/>
    </source>
</evidence>
<comment type="caution">
    <text evidence="7">The sequence shown here is derived from an EMBL/GenBank/DDBJ whole genome shotgun (WGS) entry which is preliminary data.</text>
</comment>
<sequence length="199" mass="21951">MIIVGLTGSIGMGKTTTAKMFERLGAFVFDADAAVHALYDKGGAAVPLIRAVFPDAVKDGAVDRTVLSRHMQADPLNIKVLESFIHPMVVDARRQAMTQAQQEGRQVFIADVPLLFETGGHEHVDKIIVVSAPEHIQRQRVLARPDMSADKFAYILSQQMPDQLKRQQADFIIETGDGLDKAREQVQSVMDQLLKEAES</sequence>
<comment type="subcellular location">
    <subcellularLocation>
        <location evidence="5">Cytoplasm</location>
    </subcellularLocation>
</comment>
<keyword evidence="5" id="KW-0963">Cytoplasm</keyword>
<accession>A0A7V5NXE6</accession>
<feature type="binding site" evidence="5">
    <location>
        <begin position="11"/>
        <end position="16"/>
    </location>
    <ligand>
        <name>ATP</name>
        <dbReference type="ChEBI" id="CHEBI:30616"/>
    </ligand>
</feature>
<dbReference type="SUPFAM" id="SSF52540">
    <property type="entry name" value="P-loop containing nucleoside triphosphate hydrolases"/>
    <property type="match status" value="1"/>
</dbReference>
<dbReference type="GO" id="GO:0005737">
    <property type="term" value="C:cytoplasm"/>
    <property type="evidence" value="ECO:0007669"/>
    <property type="project" value="UniProtKB-SubCell"/>
</dbReference>
<dbReference type="GO" id="GO:0005524">
    <property type="term" value="F:ATP binding"/>
    <property type="evidence" value="ECO:0007669"/>
    <property type="project" value="UniProtKB-UniRule"/>
</dbReference>
<dbReference type="PANTHER" id="PTHR10695:SF46">
    <property type="entry name" value="BIFUNCTIONAL COENZYME A SYNTHASE-RELATED"/>
    <property type="match status" value="1"/>
</dbReference>
<dbReference type="UniPathway" id="UPA00241">
    <property type="reaction ID" value="UER00356"/>
</dbReference>
<dbReference type="Gene3D" id="3.40.50.300">
    <property type="entry name" value="P-loop containing nucleotide triphosphate hydrolases"/>
    <property type="match status" value="1"/>
</dbReference>
<keyword evidence="2 5" id="KW-0547">Nucleotide-binding</keyword>
<keyword evidence="4 5" id="KW-0173">Coenzyme A biosynthesis</keyword>
<comment type="pathway">
    <text evidence="5">Cofactor biosynthesis; coenzyme A biosynthesis; CoA from (R)-pantothenate: step 5/5.</text>
</comment>
<dbReference type="GO" id="GO:0015937">
    <property type="term" value="P:coenzyme A biosynthetic process"/>
    <property type="evidence" value="ECO:0007669"/>
    <property type="project" value="UniProtKB-UniRule"/>
</dbReference>
<evidence type="ECO:0000313" key="7">
    <source>
        <dbReference type="EMBL" id="HHI89048.1"/>
    </source>
</evidence>
<comment type="catalytic activity">
    <reaction evidence="5">
        <text>3'-dephospho-CoA + ATP = ADP + CoA + H(+)</text>
        <dbReference type="Rhea" id="RHEA:18245"/>
        <dbReference type="ChEBI" id="CHEBI:15378"/>
        <dbReference type="ChEBI" id="CHEBI:30616"/>
        <dbReference type="ChEBI" id="CHEBI:57287"/>
        <dbReference type="ChEBI" id="CHEBI:57328"/>
        <dbReference type="ChEBI" id="CHEBI:456216"/>
        <dbReference type="EC" id="2.7.1.24"/>
    </reaction>
</comment>
<dbReference type="EC" id="2.7.1.24" evidence="5 6"/>
<dbReference type="EMBL" id="DROP01000252">
    <property type="protein sequence ID" value="HHI89048.1"/>
    <property type="molecule type" value="Genomic_DNA"/>
</dbReference>
<dbReference type="PANTHER" id="PTHR10695">
    <property type="entry name" value="DEPHOSPHO-COA KINASE-RELATED"/>
    <property type="match status" value="1"/>
</dbReference>
<keyword evidence="5 7" id="KW-0418">Kinase</keyword>
<dbReference type="InterPro" id="IPR001977">
    <property type="entry name" value="Depp_CoAkinase"/>
</dbReference>
<keyword evidence="5 7" id="KW-0808">Transferase</keyword>
<evidence type="ECO:0000256" key="5">
    <source>
        <dbReference type="HAMAP-Rule" id="MF_00376"/>
    </source>
</evidence>
<dbReference type="GO" id="GO:0004140">
    <property type="term" value="F:dephospho-CoA kinase activity"/>
    <property type="evidence" value="ECO:0007669"/>
    <property type="project" value="UniProtKB-UniRule"/>
</dbReference>
<keyword evidence="3 5" id="KW-0067">ATP-binding</keyword>
<comment type="similarity">
    <text evidence="1 5">Belongs to the CoaE family.</text>
</comment>
<comment type="function">
    <text evidence="5">Catalyzes the phosphorylation of the 3'-hydroxyl group of dephosphocoenzyme A to form coenzyme A.</text>
</comment>
<evidence type="ECO:0000256" key="1">
    <source>
        <dbReference type="ARBA" id="ARBA00009018"/>
    </source>
</evidence>
<dbReference type="Proteomes" id="UP000885806">
    <property type="component" value="Unassembled WGS sequence"/>
</dbReference>
<dbReference type="InterPro" id="IPR027417">
    <property type="entry name" value="P-loop_NTPase"/>
</dbReference>
<dbReference type="HAMAP" id="MF_00376">
    <property type="entry name" value="Dephospho_CoA_kinase"/>
    <property type="match status" value="1"/>
</dbReference>
<organism evidence="7">
    <name type="scientific">Hellea balneolensis</name>
    <dbReference type="NCBI Taxonomy" id="287478"/>
    <lineage>
        <taxon>Bacteria</taxon>
        <taxon>Pseudomonadati</taxon>
        <taxon>Pseudomonadota</taxon>
        <taxon>Alphaproteobacteria</taxon>
        <taxon>Maricaulales</taxon>
        <taxon>Robiginitomaculaceae</taxon>
        <taxon>Hellea</taxon>
    </lineage>
</organism>
<evidence type="ECO:0000256" key="2">
    <source>
        <dbReference type="ARBA" id="ARBA00022741"/>
    </source>
</evidence>
<reference evidence="7" key="1">
    <citation type="journal article" date="2020" name="mSystems">
        <title>Genome- and Community-Level Interaction Insights into Carbon Utilization and Element Cycling Functions of Hydrothermarchaeota in Hydrothermal Sediment.</title>
        <authorList>
            <person name="Zhou Z."/>
            <person name="Liu Y."/>
            <person name="Xu W."/>
            <person name="Pan J."/>
            <person name="Luo Z.H."/>
            <person name="Li M."/>
        </authorList>
    </citation>
    <scope>NUCLEOTIDE SEQUENCE [LARGE SCALE GENOMIC DNA]</scope>
    <source>
        <strain evidence="7">HyVt-538</strain>
    </source>
</reference>
<dbReference type="AlphaFoldDB" id="A0A7V5NXE6"/>
<name>A0A7V5NXE6_9PROT</name>
<dbReference type="Pfam" id="PF01121">
    <property type="entry name" value="CoaE"/>
    <property type="match status" value="1"/>
</dbReference>
<dbReference type="NCBIfam" id="TIGR00152">
    <property type="entry name" value="dephospho-CoA kinase"/>
    <property type="match status" value="1"/>
</dbReference>